<dbReference type="EMBL" id="UZAU01000018">
    <property type="status" value="NOT_ANNOTATED_CDS"/>
    <property type="molecule type" value="Genomic_DNA"/>
</dbReference>
<keyword evidence="2" id="KW-1185">Reference proteome</keyword>
<dbReference type="EnsemblPlants" id="novel_model_1077_5bd9a17a">
    <property type="protein sequence ID" value="cds.novel_model_1077_5bd9a17a"/>
    <property type="gene ID" value="novel_gene_609_5bd9a17a"/>
</dbReference>
<organism evidence="1 2">
    <name type="scientific">Cannabis sativa</name>
    <name type="common">Hemp</name>
    <name type="synonym">Marijuana</name>
    <dbReference type="NCBI Taxonomy" id="3483"/>
    <lineage>
        <taxon>Eukaryota</taxon>
        <taxon>Viridiplantae</taxon>
        <taxon>Streptophyta</taxon>
        <taxon>Embryophyta</taxon>
        <taxon>Tracheophyta</taxon>
        <taxon>Spermatophyta</taxon>
        <taxon>Magnoliopsida</taxon>
        <taxon>eudicotyledons</taxon>
        <taxon>Gunneridae</taxon>
        <taxon>Pentapetalae</taxon>
        <taxon>rosids</taxon>
        <taxon>fabids</taxon>
        <taxon>Rosales</taxon>
        <taxon>Cannabaceae</taxon>
        <taxon>Cannabis</taxon>
    </lineage>
</organism>
<evidence type="ECO:0000313" key="1">
    <source>
        <dbReference type="EnsemblPlants" id="cds.novel_model_1077_5bd9a17a"/>
    </source>
</evidence>
<accession>A0A803QT45</accession>
<name>A0A803QT45_CANSA</name>
<reference evidence="1" key="1">
    <citation type="submission" date="2018-11" db="EMBL/GenBank/DDBJ databases">
        <authorList>
            <person name="Grassa J C."/>
        </authorList>
    </citation>
    <scope>NUCLEOTIDE SEQUENCE [LARGE SCALE GENOMIC DNA]</scope>
</reference>
<protein>
    <submittedName>
        <fullName evidence="1">Uncharacterized protein</fullName>
    </submittedName>
</protein>
<proteinExistence type="predicted"/>
<reference evidence="1" key="2">
    <citation type="submission" date="2021-03" db="UniProtKB">
        <authorList>
            <consortium name="EnsemblPlants"/>
        </authorList>
    </citation>
    <scope>IDENTIFICATION</scope>
</reference>
<evidence type="ECO:0000313" key="2">
    <source>
        <dbReference type="Proteomes" id="UP000596661"/>
    </source>
</evidence>
<dbReference type="Proteomes" id="UP000596661">
    <property type="component" value="Chromosome 1"/>
</dbReference>
<dbReference type="Gramene" id="novel_model_1077_5bd9a17a">
    <property type="protein sequence ID" value="cds.novel_model_1077_5bd9a17a"/>
    <property type="gene ID" value="novel_gene_609_5bd9a17a"/>
</dbReference>
<sequence>MVATMRFGRKHDFWFFAYGRDYGQNTKILDSFEFSPFRGSNSNFYLRDSCFRTKRIKSWT</sequence>
<dbReference type="AlphaFoldDB" id="A0A803QT45"/>